<keyword evidence="2" id="KW-1185">Reference proteome</keyword>
<evidence type="ECO:0000313" key="1">
    <source>
        <dbReference type="EMBL" id="MDR6783728.1"/>
    </source>
</evidence>
<reference evidence="1" key="1">
    <citation type="submission" date="2023-07" db="EMBL/GenBank/DDBJ databases">
        <title>Sorghum-associated microbial communities from plants grown in Nebraska, USA.</title>
        <authorList>
            <person name="Schachtman D."/>
        </authorList>
    </citation>
    <scope>NUCLEOTIDE SEQUENCE</scope>
    <source>
        <strain evidence="1">2697</strain>
    </source>
</reference>
<organism evidence="1 2">
    <name type="scientific">Pedobacter africanus</name>
    <dbReference type="NCBI Taxonomy" id="151894"/>
    <lineage>
        <taxon>Bacteria</taxon>
        <taxon>Pseudomonadati</taxon>
        <taxon>Bacteroidota</taxon>
        <taxon>Sphingobacteriia</taxon>
        <taxon>Sphingobacteriales</taxon>
        <taxon>Sphingobacteriaceae</taxon>
        <taxon>Pedobacter</taxon>
    </lineage>
</organism>
<gene>
    <name evidence="1" type="ORF">J2X78_002293</name>
</gene>
<comment type="caution">
    <text evidence="1">The sequence shown here is derived from an EMBL/GenBank/DDBJ whole genome shotgun (WGS) entry which is preliminary data.</text>
</comment>
<accession>A0ACC6KX86</accession>
<evidence type="ECO:0000313" key="2">
    <source>
        <dbReference type="Proteomes" id="UP001246858"/>
    </source>
</evidence>
<proteinExistence type="predicted"/>
<keyword evidence="1" id="KW-0808">Transferase</keyword>
<sequence length="207" mass="22476">MKTLFASALAVIILPGLAFAVHKAPAVMDIYKIDFTKIVIRGNARVELIQSNTQNVVTYEDASSSHTSITQKGDKLLINSDGVEPANIVVYVRNLQRIDAANTVVVSTRGKFSLAVLQVFLKDSAIAYVNAETESLYTVIKDRSDLKLKGSSADHTLAISKIAKLDIDQFTALKLTAATLDGRILAGNYRYSNALDTAFAGSRIRIK</sequence>
<name>A0ACC6KX86_9SPHI</name>
<protein>
    <submittedName>
        <fullName evidence="1">Adenosine/AMP kinase</fullName>
    </submittedName>
</protein>
<dbReference type="EMBL" id="JAVDTF010000002">
    <property type="protein sequence ID" value="MDR6783728.1"/>
    <property type="molecule type" value="Genomic_DNA"/>
</dbReference>
<keyword evidence="1" id="KW-0418">Kinase</keyword>
<dbReference type="Proteomes" id="UP001246858">
    <property type="component" value="Unassembled WGS sequence"/>
</dbReference>